<dbReference type="EMBL" id="VJMH01005785">
    <property type="protein sequence ID" value="KAF0692946.1"/>
    <property type="molecule type" value="Genomic_DNA"/>
</dbReference>
<dbReference type="PANTHER" id="PTHR43730">
    <property type="entry name" value="BETA-MANNOSIDASE"/>
    <property type="match status" value="1"/>
</dbReference>
<feature type="signal peptide" evidence="5">
    <location>
        <begin position="1"/>
        <end position="19"/>
    </location>
</feature>
<dbReference type="EC" id="3.2.1.25" evidence="2"/>
<dbReference type="InterPro" id="IPR036156">
    <property type="entry name" value="Beta-gal/glucu_dom_sf"/>
</dbReference>
<organism evidence="8 9">
    <name type="scientific">Aphanomyces stellatus</name>
    <dbReference type="NCBI Taxonomy" id="120398"/>
    <lineage>
        <taxon>Eukaryota</taxon>
        <taxon>Sar</taxon>
        <taxon>Stramenopiles</taxon>
        <taxon>Oomycota</taxon>
        <taxon>Saprolegniomycetes</taxon>
        <taxon>Saprolegniales</taxon>
        <taxon>Verrucalvaceae</taxon>
        <taxon>Aphanomyces</taxon>
    </lineage>
</organism>
<dbReference type="Gene3D" id="2.60.120.260">
    <property type="entry name" value="Galactose-binding domain-like"/>
    <property type="match status" value="1"/>
</dbReference>
<feature type="domain" description="Beta-mannosidase-like galactose-binding" evidence="6">
    <location>
        <begin position="27"/>
        <end position="206"/>
    </location>
</feature>
<evidence type="ECO:0000256" key="2">
    <source>
        <dbReference type="ARBA" id="ARBA00012754"/>
    </source>
</evidence>
<dbReference type="Pfam" id="PF22666">
    <property type="entry name" value="Glyco_hydro_2_N2"/>
    <property type="match status" value="1"/>
</dbReference>
<dbReference type="OrthoDB" id="2866996at2759"/>
<proteinExistence type="predicted"/>
<dbReference type="PANTHER" id="PTHR43730:SF1">
    <property type="entry name" value="BETA-MANNOSIDASE"/>
    <property type="match status" value="1"/>
</dbReference>
<feature type="chain" id="PRO_5033437274" description="beta-mannosidase" evidence="5">
    <location>
        <begin position="20"/>
        <end position="940"/>
    </location>
</feature>
<evidence type="ECO:0000256" key="5">
    <source>
        <dbReference type="SAM" id="SignalP"/>
    </source>
</evidence>
<reference evidence="7" key="2">
    <citation type="submission" date="2019-06" db="EMBL/GenBank/DDBJ databases">
        <title>Genomics analysis of Aphanomyces spp. identifies a new class of oomycete effector associated with host adaptation.</title>
        <authorList>
            <person name="Gaulin E."/>
        </authorList>
    </citation>
    <scope>NUCLEOTIDE SEQUENCE</scope>
    <source>
        <strain evidence="7">CBS 578.67</strain>
    </source>
</reference>
<dbReference type="GO" id="GO:0006516">
    <property type="term" value="P:glycoprotein catabolic process"/>
    <property type="evidence" value="ECO:0007669"/>
    <property type="project" value="TreeGrafter"/>
</dbReference>
<dbReference type="EMBL" id="CAADRA010005806">
    <property type="protein sequence ID" value="VFT92816.1"/>
    <property type="molecule type" value="Genomic_DNA"/>
</dbReference>
<name>A0A485L5V3_9STRA</name>
<dbReference type="SUPFAM" id="SSF49303">
    <property type="entry name" value="beta-Galactosidase/glucuronidase domain"/>
    <property type="match status" value="1"/>
</dbReference>
<dbReference type="SUPFAM" id="SSF49785">
    <property type="entry name" value="Galactose-binding domain-like"/>
    <property type="match status" value="1"/>
</dbReference>
<evidence type="ECO:0000313" key="7">
    <source>
        <dbReference type="EMBL" id="KAF0692946.1"/>
    </source>
</evidence>
<protein>
    <recommendedName>
        <fullName evidence="2">beta-mannosidase</fullName>
        <ecNumber evidence="2">3.2.1.25</ecNumber>
    </recommendedName>
</protein>
<dbReference type="InterPro" id="IPR054593">
    <property type="entry name" value="Beta-mannosidase-like_N2"/>
</dbReference>
<dbReference type="Gene3D" id="2.60.40.10">
    <property type="entry name" value="Immunoglobulins"/>
    <property type="match status" value="1"/>
</dbReference>
<dbReference type="InterPro" id="IPR013783">
    <property type="entry name" value="Ig-like_fold"/>
</dbReference>
<dbReference type="InterPro" id="IPR008979">
    <property type="entry name" value="Galactose-bd-like_sf"/>
</dbReference>
<dbReference type="Gene3D" id="3.20.20.80">
    <property type="entry name" value="Glycosidases"/>
    <property type="match status" value="1"/>
</dbReference>
<dbReference type="GO" id="GO:0004567">
    <property type="term" value="F:beta-mannosidase activity"/>
    <property type="evidence" value="ECO:0007669"/>
    <property type="project" value="UniProtKB-EC"/>
</dbReference>
<dbReference type="InterPro" id="IPR017853">
    <property type="entry name" value="GH"/>
</dbReference>
<evidence type="ECO:0000256" key="3">
    <source>
        <dbReference type="ARBA" id="ARBA00022801"/>
    </source>
</evidence>
<accession>A0A485L5V3</accession>
<keyword evidence="3" id="KW-0378">Hydrolase</keyword>
<dbReference type="Proteomes" id="UP000332933">
    <property type="component" value="Unassembled WGS sequence"/>
</dbReference>
<evidence type="ECO:0000313" key="8">
    <source>
        <dbReference type="EMBL" id="VFT92816.1"/>
    </source>
</evidence>
<comment type="catalytic activity">
    <reaction evidence="1">
        <text>Hydrolysis of terminal, non-reducing beta-D-mannose residues in beta-D-mannosides.</text>
        <dbReference type="EC" id="3.2.1.25"/>
    </reaction>
</comment>
<reference evidence="8 9" key="1">
    <citation type="submission" date="2019-03" db="EMBL/GenBank/DDBJ databases">
        <authorList>
            <person name="Gaulin E."/>
            <person name="Dumas B."/>
        </authorList>
    </citation>
    <scope>NUCLEOTIDE SEQUENCE [LARGE SCALE GENOMIC DNA]</scope>
    <source>
        <strain evidence="8">CBS 568.67</strain>
    </source>
</reference>
<keyword evidence="9" id="KW-1185">Reference proteome</keyword>
<dbReference type="SUPFAM" id="SSF51445">
    <property type="entry name" value="(Trans)glycosidases"/>
    <property type="match status" value="1"/>
</dbReference>
<evidence type="ECO:0000313" key="9">
    <source>
        <dbReference type="Proteomes" id="UP000332933"/>
    </source>
</evidence>
<evidence type="ECO:0000256" key="1">
    <source>
        <dbReference type="ARBA" id="ARBA00000829"/>
    </source>
</evidence>
<gene>
    <name evidence="8" type="primary">Aste57867_16031</name>
    <name evidence="7" type="ORF">As57867_015975</name>
    <name evidence="8" type="ORF">ASTE57867_16031</name>
</gene>
<dbReference type="AlphaFoldDB" id="A0A485L5V3"/>
<keyword evidence="5" id="KW-0732">Signal</keyword>
<dbReference type="InterPro" id="IPR050887">
    <property type="entry name" value="Beta-mannosidase_GH2"/>
</dbReference>
<sequence length="940" mass="103629">MRPARPLLLLSFLVCIVRAASIPLHKWRFYNADSTHLPSVDIQATIPGTAHSHLLAANLIPDPLLGYNERELQWVAESTWVYETSFQVPSSNHRRRAPLDARLRLDSVDGVATILVNRHVVATTANSFLAYELDISASVRRGRNTIAVEFTPLLNYTRLQAAVYPYFLPETVNPNTWSEPTHRVFARKAGSDFGWDWGPAFLPTGLTGAVSIHVDTSSSSMCVIREYTLDQAFPNATDLAVNIHLEVFLEGGGCVTRPDTTSVLEFVLDGRVVAAAPVPSTTPIHLHHTLLTPTLWWPHDMGTPHLYDLVLVVRTSSHAAASTVLATRRGQFGVRHLRLVQTPTASGHSFYVAVNRVPVVAKGTNYVPLDVFPDVAATARDKQTHLLRSIRDANMNMVRVWGGGRYESDAFYATCDALGIMVWQEFMFACATYPRDDAFLSSVADEVRHVVRRLQKVTSIVVWGGNNENEAMFDQFQDGLFMPPGVAFNREASVVDFTKLFVDTVQPIVAALDPTRPFVDTSPSNGLLSDVPYVKRWGNTSRPSEGYVVALQIKLAVPTCDEACDEACRRDVHYYNVVDDCMDWTHYPHANFVSEFGYQSLPSLDALARVTNASDWASLDAILAFVAYRQRSPNGTEHVLAQAARHFHLPTLETVTTTTRLQSTVGAWLHVTQLQQAACYDVAITAWRRAGTMGILYWQLNDVWEGPSWSSIEYGGRWKPLHAVAKRAFAPVRAVGYVTTNDSSVHVTIVDDRPRRVDTMAVVVTVTLRTLPTGTLLRMVATRTAHEPRVDVWHETLESLFDGTPCARGSCFLDVQAHADGRDALSRELTFFAPFKDLAVLPGGCGLQATIVSSNASAIGVQVSSTAVALFVTLALSQHGREVVGRWTENAFHNVPTDRGVAPRVEWFFPSTPAIGDLSTYQVVATCLQDTLAQGATAIG</sequence>
<evidence type="ECO:0000259" key="6">
    <source>
        <dbReference type="Pfam" id="PF22666"/>
    </source>
</evidence>
<evidence type="ECO:0000256" key="4">
    <source>
        <dbReference type="ARBA" id="ARBA00023295"/>
    </source>
</evidence>
<keyword evidence="4" id="KW-0326">Glycosidase</keyword>